<organism evidence="1 2">
    <name type="scientific">Peptoniphilus equinus</name>
    <dbReference type="NCBI Taxonomy" id="3016343"/>
    <lineage>
        <taxon>Bacteria</taxon>
        <taxon>Bacillati</taxon>
        <taxon>Bacillota</taxon>
        <taxon>Tissierellia</taxon>
        <taxon>Tissierellales</taxon>
        <taxon>Peptoniphilaceae</taxon>
        <taxon>Peptoniphilus</taxon>
    </lineage>
</organism>
<dbReference type="RefSeq" id="WP_271190937.1">
    <property type="nucleotide sequence ID" value="NZ_CP115667.1"/>
</dbReference>
<name>A0ABY7QTS4_9FIRM</name>
<dbReference type="EMBL" id="CP115667">
    <property type="protein sequence ID" value="WBW49405.1"/>
    <property type="molecule type" value="Genomic_DNA"/>
</dbReference>
<evidence type="ECO:0000313" key="2">
    <source>
        <dbReference type="Proteomes" id="UP001210339"/>
    </source>
</evidence>
<accession>A0ABY7QTS4</accession>
<evidence type="ECO:0008006" key="3">
    <source>
        <dbReference type="Google" id="ProtNLM"/>
    </source>
</evidence>
<dbReference type="Proteomes" id="UP001210339">
    <property type="component" value="Chromosome"/>
</dbReference>
<reference evidence="1 2" key="1">
    <citation type="submission" date="2023-01" db="EMBL/GenBank/DDBJ databases">
        <authorList>
            <person name="Lee S.H."/>
            <person name="Jung H.S."/>
            <person name="Yun J.U."/>
        </authorList>
    </citation>
    <scope>NUCLEOTIDE SEQUENCE [LARGE SCALE GENOMIC DNA]</scope>
    <source>
        <strain evidence="1 2">CBA3646</strain>
    </source>
</reference>
<gene>
    <name evidence="1" type="ORF">O6R05_05185</name>
</gene>
<sequence length="50" mass="5743">MNKENTEKKQTLKIVKVNGTKNDMKEKGFFLCGGDDVCSWYDGVCNPKYH</sequence>
<evidence type="ECO:0000313" key="1">
    <source>
        <dbReference type="EMBL" id="WBW49405.1"/>
    </source>
</evidence>
<keyword evidence="2" id="KW-1185">Reference proteome</keyword>
<protein>
    <recommendedName>
        <fullName evidence="3">Bacteriocin-type signal sequence-containing protein</fullName>
    </recommendedName>
</protein>
<proteinExistence type="predicted"/>